<comment type="caution">
    <text evidence="1">The sequence shown here is derived from an EMBL/GenBank/DDBJ whole genome shotgun (WGS) entry which is preliminary data.</text>
</comment>
<dbReference type="Proteomes" id="UP000324222">
    <property type="component" value="Unassembled WGS sequence"/>
</dbReference>
<name>A0A5B7DK80_PORTR</name>
<reference evidence="1 2" key="1">
    <citation type="submission" date="2019-05" db="EMBL/GenBank/DDBJ databases">
        <title>Another draft genome of Portunus trituberculatus and its Hox gene families provides insights of decapod evolution.</title>
        <authorList>
            <person name="Jeong J.-H."/>
            <person name="Song I."/>
            <person name="Kim S."/>
            <person name="Choi T."/>
            <person name="Kim D."/>
            <person name="Ryu S."/>
            <person name="Kim W."/>
        </authorList>
    </citation>
    <scope>NUCLEOTIDE SEQUENCE [LARGE SCALE GENOMIC DNA]</scope>
    <source>
        <tissue evidence="1">Muscle</tissue>
    </source>
</reference>
<dbReference type="AlphaFoldDB" id="A0A5B7DK80"/>
<evidence type="ECO:0000313" key="1">
    <source>
        <dbReference type="EMBL" id="MPC21494.1"/>
    </source>
</evidence>
<proteinExistence type="predicted"/>
<keyword evidence="2" id="KW-1185">Reference proteome</keyword>
<dbReference type="EMBL" id="VSRR010000983">
    <property type="protein sequence ID" value="MPC21494.1"/>
    <property type="molecule type" value="Genomic_DNA"/>
</dbReference>
<organism evidence="1 2">
    <name type="scientific">Portunus trituberculatus</name>
    <name type="common">Swimming crab</name>
    <name type="synonym">Neptunus trituberculatus</name>
    <dbReference type="NCBI Taxonomy" id="210409"/>
    <lineage>
        <taxon>Eukaryota</taxon>
        <taxon>Metazoa</taxon>
        <taxon>Ecdysozoa</taxon>
        <taxon>Arthropoda</taxon>
        <taxon>Crustacea</taxon>
        <taxon>Multicrustacea</taxon>
        <taxon>Malacostraca</taxon>
        <taxon>Eumalacostraca</taxon>
        <taxon>Eucarida</taxon>
        <taxon>Decapoda</taxon>
        <taxon>Pleocyemata</taxon>
        <taxon>Brachyura</taxon>
        <taxon>Eubrachyura</taxon>
        <taxon>Portunoidea</taxon>
        <taxon>Portunidae</taxon>
        <taxon>Portuninae</taxon>
        <taxon>Portunus</taxon>
    </lineage>
</organism>
<sequence>MPPHFLNSCIFPNPLCHSVIIIRFSIVFPAYLLAVEVTHNCYIPTFLQYSFKQLPVSLNISLYSS</sequence>
<protein>
    <submittedName>
        <fullName evidence="1">Uncharacterized protein</fullName>
    </submittedName>
</protein>
<accession>A0A5B7DK80</accession>
<gene>
    <name evidence="1" type="ORF">E2C01_014485</name>
</gene>
<evidence type="ECO:0000313" key="2">
    <source>
        <dbReference type="Proteomes" id="UP000324222"/>
    </source>
</evidence>